<dbReference type="SUPFAM" id="SSF53067">
    <property type="entry name" value="Actin-like ATPase domain"/>
    <property type="match status" value="1"/>
</dbReference>
<gene>
    <name evidence="2" type="ORF">SAMN02745355_0313</name>
</gene>
<dbReference type="PANTHER" id="PTHR18964">
    <property type="entry name" value="ROK (REPRESSOR, ORF, KINASE) FAMILY"/>
    <property type="match status" value="1"/>
</dbReference>
<feature type="transmembrane region" description="Helical" evidence="1">
    <location>
        <begin position="198"/>
        <end position="222"/>
    </location>
</feature>
<dbReference type="CDD" id="cd23763">
    <property type="entry name" value="ASKHA_ATPase_ROK"/>
    <property type="match status" value="1"/>
</dbReference>
<evidence type="ECO:0000313" key="2">
    <source>
        <dbReference type="EMBL" id="SMD30433.1"/>
    </source>
</evidence>
<dbReference type="Pfam" id="PF00480">
    <property type="entry name" value="ROK"/>
    <property type="match status" value="1"/>
</dbReference>
<dbReference type="Gene3D" id="3.30.420.40">
    <property type="match status" value="2"/>
</dbReference>
<dbReference type="AlphaFoldDB" id="A0A8G2L6W9"/>
<keyword evidence="2" id="KW-0808">Transferase</keyword>
<organism evidence="2 3">
    <name type="scientific">Picrophilus torridus (strain ATCC 700027 / DSM 9790 / JCM 10055 / NBRC 100828 / KAW 2/3)</name>
    <dbReference type="NCBI Taxonomy" id="1122961"/>
    <lineage>
        <taxon>Archaea</taxon>
        <taxon>Methanobacteriati</taxon>
        <taxon>Thermoplasmatota</taxon>
        <taxon>Thermoplasmata</taxon>
        <taxon>Thermoplasmatales</taxon>
        <taxon>Picrophilaceae</taxon>
        <taxon>Picrophilus</taxon>
    </lineage>
</organism>
<dbReference type="Proteomes" id="UP000192315">
    <property type="component" value="Unassembled WGS sequence"/>
</dbReference>
<keyword evidence="2" id="KW-0418">Kinase</keyword>
<comment type="caution">
    <text evidence="2">The sequence shown here is derived from an EMBL/GenBank/DDBJ whole genome shotgun (WGS) entry which is preliminary data.</text>
</comment>
<proteinExistence type="predicted"/>
<evidence type="ECO:0000313" key="3">
    <source>
        <dbReference type="Proteomes" id="UP000192315"/>
    </source>
</evidence>
<reference evidence="2 3" key="1">
    <citation type="submission" date="2017-04" db="EMBL/GenBank/DDBJ databases">
        <authorList>
            <person name="Varghese N."/>
            <person name="Submissions S."/>
        </authorList>
    </citation>
    <scope>NUCLEOTIDE SEQUENCE [LARGE SCALE GENOMIC DNA]</scope>
    <source>
        <strain evidence="2 3">DSM 9789</strain>
    </source>
</reference>
<keyword evidence="1" id="KW-1133">Transmembrane helix</keyword>
<dbReference type="RefSeq" id="WP_084272415.1">
    <property type="nucleotide sequence ID" value="NZ_FWYE01000001.1"/>
</dbReference>
<dbReference type="InterPro" id="IPR043129">
    <property type="entry name" value="ATPase_NBD"/>
</dbReference>
<dbReference type="GO" id="GO:0016301">
    <property type="term" value="F:kinase activity"/>
    <property type="evidence" value="ECO:0007669"/>
    <property type="project" value="UniProtKB-KW"/>
</dbReference>
<dbReference type="EMBL" id="FWYE01000001">
    <property type="protein sequence ID" value="SMD30433.1"/>
    <property type="molecule type" value="Genomic_DNA"/>
</dbReference>
<evidence type="ECO:0000256" key="1">
    <source>
        <dbReference type="SAM" id="Phobius"/>
    </source>
</evidence>
<keyword evidence="3" id="KW-1185">Reference proteome</keyword>
<protein>
    <submittedName>
        <fullName evidence="2">Glucokinase</fullName>
    </submittedName>
</protein>
<sequence>MYFIGFDIGGTNTSLVLVEYNDNIKIISVNKFRSYANSYKDEINAASDIIDSWILNYNIDRIGVSIGGPLDYKNGIILEPPHLPGFWHVNLKSILEKRFNVPVNIMHDALSSTIAEWRWGNGINSRNMTFMTFGTGFGAGFIINGRPYINDKSLEIGYNKLSIKSGLNYDYICSGSGLNDMAKIYGEKYAVRKSMEHLGYLLAFLANTFAFEMAVIGGVFTYRYNEFYPLLYKKFRKFSINDMKILPSRFGSDIGVYSSMAAALYED</sequence>
<name>A0A8G2L6W9_PICTO</name>
<keyword evidence="1" id="KW-0472">Membrane</keyword>
<dbReference type="InterPro" id="IPR000600">
    <property type="entry name" value="ROK"/>
</dbReference>
<accession>A0A8G2L6W9</accession>
<dbReference type="PANTHER" id="PTHR18964:SF149">
    <property type="entry name" value="BIFUNCTIONAL UDP-N-ACETYLGLUCOSAMINE 2-EPIMERASE_N-ACETYLMANNOSAMINE KINASE"/>
    <property type="match status" value="1"/>
</dbReference>
<keyword evidence="1" id="KW-0812">Transmembrane</keyword>